<sequence length="367" mass="40502">MKKSFVFIPAVLLVLILLNSFVLKEKEAKKKPVKVGKSAGTAHIIFRSTDGGQTWQDISEGLPEKLQKEGVWRDGVFANDHGIYLRAGNGFYHSEPNAATSFWTQENFPGRQRNITPGRDGIFAYDFRGQFLQKANGTGNWSPVYGDFQHQAMRIDTTTDWMTRNYHEKIVHNVFETREGTVLVSSNNVLFRSANKGKTWEPVHAGGGAMKLTASDGVLVATSKEGILRSTDDGQNWEYVIREEGAGIAVERIDGGFAAILNNPETQTNSVHISLNGGETWTAIGDDLLPSWGSVFMKRIGLLQSLPSISSIKQVGKYLVCSRADGIFRSADRGKTWQPITLPSTEKYGFSLSVSGNVMYVMPNKGC</sequence>
<name>A0A916N3P6_9BACT</name>
<dbReference type="AlphaFoldDB" id="A0A916N3P6"/>
<dbReference type="Gene3D" id="2.130.10.10">
    <property type="entry name" value="YVTN repeat-like/Quinoprotein amine dehydrogenase"/>
    <property type="match status" value="2"/>
</dbReference>
<reference evidence="1" key="1">
    <citation type="submission" date="2021-04" db="EMBL/GenBank/DDBJ databases">
        <authorList>
            <person name="Rodrigo-Torres L."/>
            <person name="Arahal R. D."/>
            <person name="Lucena T."/>
        </authorList>
    </citation>
    <scope>NUCLEOTIDE SEQUENCE</scope>
    <source>
        <strain evidence="1">CECT 9275</strain>
    </source>
</reference>
<evidence type="ECO:0000313" key="1">
    <source>
        <dbReference type="EMBL" id="CAG4997239.1"/>
    </source>
</evidence>
<dbReference type="InterPro" id="IPR015943">
    <property type="entry name" value="WD40/YVTN_repeat-like_dom_sf"/>
</dbReference>
<dbReference type="RefSeq" id="WP_215238436.1">
    <property type="nucleotide sequence ID" value="NZ_CAJRAF010000002.1"/>
</dbReference>
<proteinExistence type="predicted"/>
<organism evidence="1 2">
    <name type="scientific">Dyadobacter helix</name>
    <dbReference type="NCBI Taxonomy" id="2822344"/>
    <lineage>
        <taxon>Bacteria</taxon>
        <taxon>Pseudomonadati</taxon>
        <taxon>Bacteroidota</taxon>
        <taxon>Cytophagia</taxon>
        <taxon>Cytophagales</taxon>
        <taxon>Spirosomataceae</taxon>
        <taxon>Dyadobacter</taxon>
    </lineage>
</organism>
<comment type="caution">
    <text evidence="1">The sequence shown here is derived from an EMBL/GenBank/DDBJ whole genome shotgun (WGS) entry which is preliminary data.</text>
</comment>
<keyword evidence="2" id="KW-1185">Reference proteome</keyword>
<dbReference type="InterPro" id="IPR002860">
    <property type="entry name" value="BNR_rpt"/>
</dbReference>
<dbReference type="CDD" id="cd15482">
    <property type="entry name" value="Sialidase_non-viral"/>
    <property type="match status" value="2"/>
</dbReference>
<dbReference type="Pfam" id="PF02012">
    <property type="entry name" value="BNR"/>
    <property type="match status" value="1"/>
</dbReference>
<protein>
    <recommendedName>
        <fullName evidence="3">Exo-alpha-sialidase</fullName>
    </recommendedName>
</protein>
<dbReference type="EMBL" id="CAJRAF010000002">
    <property type="protein sequence ID" value="CAG4997239.1"/>
    <property type="molecule type" value="Genomic_DNA"/>
</dbReference>
<dbReference type="Proteomes" id="UP000680038">
    <property type="component" value="Unassembled WGS sequence"/>
</dbReference>
<evidence type="ECO:0000313" key="2">
    <source>
        <dbReference type="Proteomes" id="UP000680038"/>
    </source>
</evidence>
<gene>
    <name evidence="1" type="ORF">DYBT9275_01722</name>
</gene>
<evidence type="ECO:0008006" key="3">
    <source>
        <dbReference type="Google" id="ProtNLM"/>
    </source>
</evidence>
<dbReference type="SUPFAM" id="SSF110296">
    <property type="entry name" value="Oligoxyloglucan reducing end-specific cellobiohydrolase"/>
    <property type="match status" value="2"/>
</dbReference>
<dbReference type="Pfam" id="PF15899">
    <property type="entry name" value="BNR_6"/>
    <property type="match status" value="1"/>
</dbReference>
<accession>A0A916N3P6</accession>